<reference evidence="6 7" key="1">
    <citation type="submission" date="2024-08" db="EMBL/GenBank/DDBJ databases">
        <authorList>
            <person name="Feng Z."/>
            <person name="Ronholm J."/>
        </authorList>
    </citation>
    <scope>NUCLEOTIDE SEQUENCE [LARGE SCALE GENOMIC DNA]</scope>
    <source>
        <strain evidence="6 7">4-AB0-8</strain>
    </source>
</reference>
<dbReference type="SUPFAM" id="SSF55785">
    <property type="entry name" value="PYP-like sensor domain (PAS domain)"/>
    <property type="match status" value="1"/>
</dbReference>
<keyword evidence="3" id="KW-0472">Membrane</keyword>
<dbReference type="PANTHER" id="PTHR43531">
    <property type="entry name" value="PROTEIN ICFG"/>
    <property type="match status" value="1"/>
</dbReference>
<dbReference type="PRINTS" id="PR00260">
    <property type="entry name" value="CHEMTRNSDUCR"/>
</dbReference>
<protein>
    <submittedName>
        <fullName evidence="6">Methyl-accepting chemotaxis protein</fullName>
    </submittedName>
</protein>
<comment type="similarity">
    <text evidence="1">Belongs to the methyl-accepting chemotaxis (MCP) protein family.</text>
</comment>
<evidence type="ECO:0000256" key="2">
    <source>
        <dbReference type="PROSITE-ProRule" id="PRU00284"/>
    </source>
</evidence>
<evidence type="ECO:0000259" key="4">
    <source>
        <dbReference type="PROSITE" id="PS50111"/>
    </source>
</evidence>
<dbReference type="InterPro" id="IPR001610">
    <property type="entry name" value="PAC"/>
</dbReference>
<evidence type="ECO:0000313" key="7">
    <source>
        <dbReference type="Proteomes" id="UP001567350"/>
    </source>
</evidence>
<dbReference type="Gene3D" id="3.30.450.20">
    <property type="entry name" value="PAS domain"/>
    <property type="match status" value="1"/>
</dbReference>
<feature type="transmembrane region" description="Helical" evidence="3">
    <location>
        <begin position="197"/>
        <end position="215"/>
    </location>
</feature>
<dbReference type="InterPro" id="IPR051310">
    <property type="entry name" value="MCP_chemotaxis"/>
</dbReference>
<dbReference type="InterPro" id="IPR004089">
    <property type="entry name" value="MCPsignal_dom"/>
</dbReference>
<evidence type="ECO:0000256" key="1">
    <source>
        <dbReference type="ARBA" id="ARBA00029447"/>
    </source>
</evidence>
<dbReference type="NCBIfam" id="TIGR00229">
    <property type="entry name" value="sensory_box"/>
    <property type="match status" value="1"/>
</dbReference>
<dbReference type="CDD" id="cd11386">
    <property type="entry name" value="MCP_signal"/>
    <property type="match status" value="1"/>
</dbReference>
<keyword evidence="7" id="KW-1185">Reference proteome</keyword>
<organism evidence="6 7">
    <name type="scientific">Comamonas jiangduensis</name>
    <dbReference type="NCBI Taxonomy" id="1194168"/>
    <lineage>
        <taxon>Bacteria</taxon>
        <taxon>Pseudomonadati</taxon>
        <taxon>Pseudomonadota</taxon>
        <taxon>Betaproteobacteria</taxon>
        <taxon>Burkholderiales</taxon>
        <taxon>Comamonadaceae</taxon>
        <taxon>Comamonas</taxon>
    </lineage>
</organism>
<dbReference type="CDD" id="cd00130">
    <property type="entry name" value="PAS"/>
    <property type="match status" value="1"/>
</dbReference>
<dbReference type="InterPro" id="IPR000014">
    <property type="entry name" value="PAS"/>
</dbReference>
<dbReference type="SMART" id="SM00283">
    <property type="entry name" value="MA"/>
    <property type="match status" value="1"/>
</dbReference>
<dbReference type="Pfam" id="PF08447">
    <property type="entry name" value="PAS_3"/>
    <property type="match status" value="1"/>
</dbReference>
<dbReference type="InterPro" id="IPR013655">
    <property type="entry name" value="PAS_fold_3"/>
</dbReference>
<accession>A0ABV4IF32</accession>
<keyword evidence="3" id="KW-1133">Transmembrane helix</keyword>
<evidence type="ECO:0000313" key="6">
    <source>
        <dbReference type="EMBL" id="MEZ2739003.1"/>
    </source>
</evidence>
<dbReference type="Gene3D" id="1.10.287.950">
    <property type="entry name" value="Methyl-accepting chemotaxis protein"/>
    <property type="match status" value="1"/>
</dbReference>
<dbReference type="PROSITE" id="PS50112">
    <property type="entry name" value="PAS"/>
    <property type="match status" value="1"/>
</dbReference>
<comment type="caution">
    <text evidence="6">The sequence shown here is derived from an EMBL/GenBank/DDBJ whole genome shotgun (WGS) entry which is preliminary data.</text>
</comment>
<dbReference type="InterPro" id="IPR004090">
    <property type="entry name" value="Chemotax_Me-accpt_rcpt"/>
</dbReference>
<dbReference type="PROSITE" id="PS50111">
    <property type="entry name" value="CHEMOTAXIS_TRANSDUC_2"/>
    <property type="match status" value="1"/>
</dbReference>
<dbReference type="RefSeq" id="WP_370891269.1">
    <property type="nucleotide sequence ID" value="NZ_JBGJLR010000004.1"/>
</dbReference>
<proteinExistence type="inferred from homology"/>
<evidence type="ECO:0000259" key="5">
    <source>
        <dbReference type="PROSITE" id="PS50112"/>
    </source>
</evidence>
<dbReference type="SUPFAM" id="SSF58104">
    <property type="entry name" value="Methyl-accepting chemotaxis protein (MCP) signaling domain"/>
    <property type="match status" value="1"/>
</dbReference>
<dbReference type="EMBL" id="JBGJLR010000004">
    <property type="protein sequence ID" value="MEZ2739003.1"/>
    <property type="molecule type" value="Genomic_DNA"/>
</dbReference>
<feature type="domain" description="PAS" evidence="5">
    <location>
        <begin position="25"/>
        <end position="60"/>
    </location>
</feature>
<evidence type="ECO:0000256" key="3">
    <source>
        <dbReference type="SAM" id="Phobius"/>
    </source>
</evidence>
<sequence>MRENLPVFDREFDYPADELLMSTTDSHGHITHCNAAFERVSGYSMQELMGQPHNMVRHPDMPSEAFRDMWATIGHGRSWKGMVKNRRKDGSFYWVEAHVTPIMQNGKPVGYMSVRAKPTREQVQAAQALYAKLDMQRGKSQPEVSLHAGHVRRTGWRNQLGKLQRFSFTTRMAWMMLPIFVVAAAFPWMGWVQSWQLAVQIALLAAGMGFALWRLSVRVTQPFEQINALAKELAGCQLNGRLPALLQGRHPMALLMERLHQVHINLRAVVGDARHEINSFTHLSRSISAGASNLAQRTDIQASKLQETASTMQVLAQTVVESQQTTHDVMQESEKSAQLATQGGQAMDGVGSLVQSMRQSSQQMGQIIATIESIAFQTNILALNAAVEAARAGEQGRGFAVVAGEVRALAQSSAQAAGEIRRLISNSNAQITQGVEGMQDASHTICDVVQAVAHVSHLMRAMGDATRNQASGIGQVNAALNDLDRVTQENARQAEESAEAAQGMSSNAAVLGRTLEVFRM</sequence>
<dbReference type="Proteomes" id="UP001567350">
    <property type="component" value="Unassembled WGS sequence"/>
</dbReference>
<dbReference type="InterPro" id="IPR035965">
    <property type="entry name" value="PAS-like_dom_sf"/>
</dbReference>
<dbReference type="SMART" id="SM00086">
    <property type="entry name" value="PAC"/>
    <property type="match status" value="1"/>
</dbReference>
<feature type="transmembrane region" description="Helical" evidence="3">
    <location>
        <begin position="172"/>
        <end position="191"/>
    </location>
</feature>
<gene>
    <name evidence="6" type="ORF">ACBP88_05915</name>
</gene>
<name>A0ABV4IF32_9BURK</name>
<dbReference type="Pfam" id="PF00015">
    <property type="entry name" value="MCPsignal"/>
    <property type="match status" value="1"/>
</dbReference>
<keyword evidence="3" id="KW-0812">Transmembrane</keyword>
<dbReference type="PANTHER" id="PTHR43531:SF7">
    <property type="entry name" value="AEROTAXIS RECEPTOR"/>
    <property type="match status" value="1"/>
</dbReference>
<feature type="domain" description="Methyl-accepting transducer" evidence="4">
    <location>
        <begin position="276"/>
        <end position="505"/>
    </location>
</feature>
<keyword evidence="2" id="KW-0807">Transducer</keyword>